<dbReference type="Proteomes" id="UP000632195">
    <property type="component" value="Unassembled WGS sequence"/>
</dbReference>
<dbReference type="EMBL" id="BMNY01000003">
    <property type="protein sequence ID" value="GGM77958.1"/>
    <property type="molecule type" value="Genomic_DNA"/>
</dbReference>
<dbReference type="PRINTS" id="PR01000">
    <property type="entry name" value="SREBPS2PTASE"/>
</dbReference>
<evidence type="ECO:0000256" key="3">
    <source>
        <dbReference type="ARBA" id="ARBA00022989"/>
    </source>
</evidence>
<dbReference type="SUPFAM" id="SSF50156">
    <property type="entry name" value="PDZ domain-like"/>
    <property type="match status" value="1"/>
</dbReference>
<organism evidence="7 8">
    <name type="scientific">Thermogymnomonas acidicola</name>
    <dbReference type="NCBI Taxonomy" id="399579"/>
    <lineage>
        <taxon>Archaea</taxon>
        <taxon>Methanobacteriati</taxon>
        <taxon>Thermoplasmatota</taxon>
        <taxon>Thermoplasmata</taxon>
        <taxon>Thermoplasmatales</taxon>
        <taxon>Thermogymnomonas</taxon>
    </lineage>
</organism>
<dbReference type="PANTHER" id="PTHR13325">
    <property type="entry name" value="PROTEASE M50 MEMBRANE-BOUND TRANSCRIPTION FACTOR SITE 2 PROTEASE"/>
    <property type="match status" value="1"/>
</dbReference>
<dbReference type="RefSeq" id="WP_229657569.1">
    <property type="nucleotide sequence ID" value="NZ_BMNY01000003.1"/>
</dbReference>
<reference evidence="7" key="2">
    <citation type="submission" date="2022-09" db="EMBL/GenBank/DDBJ databases">
        <authorList>
            <person name="Sun Q."/>
            <person name="Ohkuma M."/>
        </authorList>
    </citation>
    <scope>NUCLEOTIDE SEQUENCE</scope>
    <source>
        <strain evidence="7">JCM 13583</strain>
    </source>
</reference>
<feature type="transmembrane region" description="Helical" evidence="5">
    <location>
        <begin position="111"/>
        <end position="131"/>
    </location>
</feature>
<name>A0AA37BSF8_9ARCH</name>
<feature type="transmembrane region" description="Helical" evidence="5">
    <location>
        <begin position="6"/>
        <end position="23"/>
    </location>
</feature>
<comment type="subcellular location">
    <subcellularLocation>
        <location evidence="1">Endomembrane system</location>
        <topology evidence="1">Multi-pass membrane protein</topology>
    </subcellularLocation>
</comment>
<evidence type="ECO:0000256" key="4">
    <source>
        <dbReference type="ARBA" id="ARBA00023136"/>
    </source>
</evidence>
<dbReference type="GO" id="GO:0005737">
    <property type="term" value="C:cytoplasm"/>
    <property type="evidence" value="ECO:0007669"/>
    <property type="project" value="TreeGrafter"/>
</dbReference>
<keyword evidence="2 5" id="KW-0812">Transmembrane</keyword>
<keyword evidence="3 5" id="KW-1133">Transmembrane helix</keyword>
<feature type="transmembrane region" description="Helical" evidence="5">
    <location>
        <begin position="490"/>
        <end position="511"/>
    </location>
</feature>
<evidence type="ECO:0000259" key="6">
    <source>
        <dbReference type="Pfam" id="PF02163"/>
    </source>
</evidence>
<dbReference type="PANTHER" id="PTHR13325:SF3">
    <property type="entry name" value="MEMBRANE-BOUND TRANSCRIPTION FACTOR SITE-2 PROTEASE"/>
    <property type="match status" value="1"/>
</dbReference>
<dbReference type="AlphaFoldDB" id="A0AA37BSF8"/>
<feature type="transmembrane region" description="Helical" evidence="5">
    <location>
        <begin position="184"/>
        <end position="205"/>
    </location>
</feature>
<dbReference type="GO" id="GO:0016020">
    <property type="term" value="C:membrane"/>
    <property type="evidence" value="ECO:0007669"/>
    <property type="project" value="InterPro"/>
</dbReference>
<keyword evidence="8" id="KW-1185">Reference proteome</keyword>
<dbReference type="Gene3D" id="2.30.42.10">
    <property type="match status" value="1"/>
</dbReference>
<evidence type="ECO:0000313" key="7">
    <source>
        <dbReference type="EMBL" id="GGM77958.1"/>
    </source>
</evidence>
<evidence type="ECO:0000256" key="5">
    <source>
        <dbReference type="SAM" id="Phobius"/>
    </source>
</evidence>
<protein>
    <recommendedName>
        <fullName evidence="6">Peptidase M50 domain-containing protein</fullName>
    </recommendedName>
</protein>
<dbReference type="Pfam" id="PF02163">
    <property type="entry name" value="Peptidase_M50"/>
    <property type="match status" value="1"/>
</dbReference>
<dbReference type="InterPro" id="IPR036034">
    <property type="entry name" value="PDZ_sf"/>
</dbReference>
<proteinExistence type="predicted"/>
<dbReference type="InterPro" id="IPR001193">
    <property type="entry name" value="MBTPS2"/>
</dbReference>
<keyword evidence="4 5" id="KW-0472">Membrane</keyword>
<dbReference type="GO" id="GO:0012505">
    <property type="term" value="C:endomembrane system"/>
    <property type="evidence" value="ECO:0007669"/>
    <property type="project" value="UniProtKB-SubCell"/>
</dbReference>
<comment type="caution">
    <text evidence="7">The sequence shown here is derived from an EMBL/GenBank/DDBJ whole genome shotgun (WGS) entry which is preliminary data.</text>
</comment>
<accession>A0AA37BSF8</accession>
<dbReference type="GO" id="GO:0004222">
    <property type="term" value="F:metalloendopeptidase activity"/>
    <property type="evidence" value="ECO:0007669"/>
    <property type="project" value="InterPro"/>
</dbReference>
<evidence type="ECO:0000256" key="1">
    <source>
        <dbReference type="ARBA" id="ARBA00004127"/>
    </source>
</evidence>
<dbReference type="InterPro" id="IPR008915">
    <property type="entry name" value="Peptidase_M50"/>
</dbReference>
<evidence type="ECO:0000256" key="2">
    <source>
        <dbReference type="ARBA" id="ARBA00022692"/>
    </source>
</evidence>
<evidence type="ECO:0000313" key="8">
    <source>
        <dbReference type="Proteomes" id="UP000632195"/>
    </source>
</evidence>
<reference evidence="7" key="1">
    <citation type="journal article" date="2014" name="Int. J. Syst. Evol. Microbiol.">
        <title>Complete genome sequence of Corynebacterium casei LMG S-19264T (=DSM 44701T), isolated from a smear-ripened cheese.</title>
        <authorList>
            <consortium name="US DOE Joint Genome Institute (JGI-PGF)"/>
            <person name="Walter F."/>
            <person name="Albersmeier A."/>
            <person name="Kalinowski J."/>
            <person name="Ruckert C."/>
        </authorList>
    </citation>
    <scope>NUCLEOTIDE SEQUENCE</scope>
    <source>
        <strain evidence="7">JCM 13583</strain>
    </source>
</reference>
<sequence>MISGLEIALIVIMFWIMLILYLAPRIRESKHLDLLGPALMVKAIKRRGILKAISNHFPWRTYSKVSVVIVLLSFFFAIGFLAYGAYLASFIRPSQAPSLSLILALPGINPVIPISYGIVALMVGVFVHEIMHGIVSEGHKLEVKSVGGLFFIVPVGAFVEPKEEELQNAEPVVRRRIYASGPGTNIIIAIVCLLLILFAFAPAAVPHHPGVVVESSDGALAPSVPSGSELISFGPYSGSTLSNLVYNSTLMPGREYNASVYYKGEVHTVKGYAGVAIVDTIDGFPAASAGVPANSIIVKINSAVIYNETGLAQVLDAIPPGSTVNLTVFVPYGNSPGLKYYDVKTVSVYSYYEKYDPLANKPAYKNESFIGVEIDYAGIGYVPLADMKTEVFGTAMLSSPWDGFIEFIGLPFSGLSPVPSYLASMFSVPVNPTFFWGALNVLYWMFWINFLLGITNALPLSILDGAQFLKDTIVIAGRHRMLGAFKRPKVAGNVTNALGVLVLFLLLWEIIVPHII</sequence>
<gene>
    <name evidence="7" type="ORF">GCM10007108_15210</name>
</gene>
<feature type="transmembrane region" description="Helical" evidence="5">
    <location>
        <begin position="434"/>
        <end position="454"/>
    </location>
</feature>
<feature type="domain" description="Peptidase M50" evidence="6">
    <location>
        <begin position="116"/>
        <end position="478"/>
    </location>
</feature>
<dbReference type="GO" id="GO:0031293">
    <property type="term" value="P:membrane protein intracellular domain proteolysis"/>
    <property type="evidence" value="ECO:0007669"/>
    <property type="project" value="TreeGrafter"/>
</dbReference>
<feature type="transmembrane region" description="Helical" evidence="5">
    <location>
        <begin position="65"/>
        <end position="91"/>
    </location>
</feature>